<evidence type="ECO:0000256" key="3">
    <source>
        <dbReference type="ARBA" id="ARBA00022729"/>
    </source>
</evidence>
<dbReference type="Gene3D" id="2.60.40.1090">
    <property type="entry name" value="Fimbrial-type adhesion domain"/>
    <property type="match status" value="1"/>
</dbReference>
<evidence type="ECO:0000259" key="6">
    <source>
        <dbReference type="Pfam" id="PF00419"/>
    </source>
</evidence>
<dbReference type="GO" id="GO:0043709">
    <property type="term" value="P:cell adhesion involved in single-species biofilm formation"/>
    <property type="evidence" value="ECO:0007669"/>
    <property type="project" value="TreeGrafter"/>
</dbReference>
<comment type="caution">
    <text evidence="7">The sequence shown here is derived from an EMBL/GenBank/DDBJ whole genome shotgun (WGS) entry which is preliminary data.</text>
</comment>
<dbReference type="SUPFAM" id="SSF49401">
    <property type="entry name" value="Bacterial adhesins"/>
    <property type="match status" value="1"/>
</dbReference>
<evidence type="ECO:0000256" key="5">
    <source>
        <dbReference type="SAM" id="SignalP"/>
    </source>
</evidence>
<evidence type="ECO:0000256" key="2">
    <source>
        <dbReference type="ARBA" id="ARBA00006671"/>
    </source>
</evidence>
<accession>A0A9X3DQV9</accession>
<name>A0A9X3DQV9_9GAMM</name>
<organism evidence="7 8">
    <name type="scientific">Acinetobacter nematophilus</name>
    <dbReference type="NCBI Taxonomy" id="2994642"/>
    <lineage>
        <taxon>Bacteria</taxon>
        <taxon>Pseudomonadati</taxon>
        <taxon>Pseudomonadota</taxon>
        <taxon>Gammaproteobacteria</taxon>
        <taxon>Moraxellales</taxon>
        <taxon>Moraxellaceae</taxon>
        <taxon>Acinetobacter</taxon>
    </lineage>
</organism>
<dbReference type="EMBL" id="JAPKMY010000001">
    <property type="protein sequence ID" value="MCX5466366.1"/>
    <property type="molecule type" value="Genomic_DNA"/>
</dbReference>
<proteinExistence type="inferred from homology"/>
<feature type="signal peptide" evidence="5">
    <location>
        <begin position="1"/>
        <end position="21"/>
    </location>
</feature>
<feature type="domain" description="Fimbrial-type adhesion" evidence="6">
    <location>
        <begin position="240"/>
        <end position="379"/>
    </location>
</feature>
<feature type="chain" id="PRO_5040767357" evidence="5">
    <location>
        <begin position="22"/>
        <end position="379"/>
    </location>
</feature>
<dbReference type="PANTHER" id="PTHR33420:SF12">
    <property type="entry name" value="FIMBRIN-LIKE PROTEIN FIMI-RELATED"/>
    <property type="match status" value="1"/>
</dbReference>
<keyword evidence="3 5" id="KW-0732">Signal</keyword>
<evidence type="ECO:0000256" key="1">
    <source>
        <dbReference type="ARBA" id="ARBA00004561"/>
    </source>
</evidence>
<dbReference type="Proteomes" id="UP001146019">
    <property type="component" value="Unassembled WGS sequence"/>
</dbReference>
<dbReference type="GO" id="GO:0009289">
    <property type="term" value="C:pilus"/>
    <property type="evidence" value="ECO:0007669"/>
    <property type="project" value="UniProtKB-SubCell"/>
</dbReference>
<evidence type="ECO:0000256" key="4">
    <source>
        <dbReference type="ARBA" id="ARBA00023263"/>
    </source>
</evidence>
<dbReference type="InterPro" id="IPR036937">
    <property type="entry name" value="Adhesion_dom_fimbrial_sf"/>
</dbReference>
<sequence>MNKLLWLSAPFIFMCSQSVFATCSSRPAQAIYSNSSNTITNFSYSQSFPSAAFKQMIGGCNPTVKANAIFNASSGNTDLTGSSPFGVASSITISGSTADAATLTLAKAWLVNNLKITFNMYDNSNNGSKAKNITALNTNYNILPDTATGQIVNFAGEQFYNGSGSGTPSVDTRITIQNMSLVNTTKPSAEIINALNGATIRIRLGTYSYKYADYNASSSTAITSGSLQMYEDMTLNFSFPTCTMANQTVTLAPVPTGILNSNQAANEQPFNVTINCTAAMPNKVLLATITDSYTPSNVNNNGVLKNQPTLVNRSNVDVQLRDSTDTPLAIGTQSSFYAIPAGSSATIFTKGLKARYYRSAATATPGYVKTQATVSLDYQ</sequence>
<protein>
    <submittedName>
        <fullName evidence="7">Fimbrial protein</fullName>
    </submittedName>
</protein>
<gene>
    <name evidence="7" type="ORF">OSH00_01210</name>
</gene>
<dbReference type="PANTHER" id="PTHR33420">
    <property type="entry name" value="FIMBRIAL SUBUNIT ELFA-RELATED"/>
    <property type="match status" value="1"/>
</dbReference>
<dbReference type="AlphaFoldDB" id="A0A9X3DQV9"/>
<keyword evidence="8" id="KW-1185">Reference proteome</keyword>
<dbReference type="InterPro" id="IPR000259">
    <property type="entry name" value="Adhesion_dom_fimbrial"/>
</dbReference>
<dbReference type="Pfam" id="PF00419">
    <property type="entry name" value="Fimbrial"/>
    <property type="match status" value="1"/>
</dbReference>
<comment type="similarity">
    <text evidence="2">Belongs to the fimbrial protein family.</text>
</comment>
<dbReference type="InterPro" id="IPR050263">
    <property type="entry name" value="Bact_Fimbrial_Adh_Pro"/>
</dbReference>
<dbReference type="InterPro" id="IPR008966">
    <property type="entry name" value="Adhesion_dom_sf"/>
</dbReference>
<keyword evidence="4" id="KW-0281">Fimbrium</keyword>
<evidence type="ECO:0000313" key="7">
    <source>
        <dbReference type="EMBL" id="MCX5466366.1"/>
    </source>
</evidence>
<comment type="subcellular location">
    <subcellularLocation>
        <location evidence="1">Fimbrium</location>
    </subcellularLocation>
</comment>
<evidence type="ECO:0000313" key="8">
    <source>
        <dbReference type="Proteomes" id="UP001146019"/>
    </source>
</evidence>
<reference evidence="7" key="1">
    <citation type="submission" date="2022-11" db="EMBL/GenBank/DDBJ databases">
        <title>Biodiversity and phylogenetic relationships of bacteria.</title>
        <authorList>
            <person name="Machado R.A.R."/>
            <person name="Bhat A."/>
            <person name="Loulou A."/>
            <person name="Kallel S."/>
        </authorList>
    </citation>
    <scope>NUCLEOTIDE SEQUENCE</scope>
    <source>
        <strain evidence="7">A-IN1</strain>
    </source>
</reference>
<dbReference type="RefSeq" id="WP_266128907.1">
    <property type="nucleotide sequence ID" value="NZ_JAPKMY010000001.1"/>
</dbReference>